<comment type="caution">
    <text evidence="1">The sequence shown here is derived from an EMBL/GenBank/DDBJ whole genome shotgun (WGS) entry which is preliminary data.</text>
</comment>
<dbReference type="EMBL" id="JACHBT010000009">
    <property type="protein sequence ID" value="MBB6504961.1"/>
    <property type="molecule type" value="Genomic_DNA"/>
</dbReference>
<evidence type="ECO:0000313" key="1">
    <source>
        <dbReference type="EMBL" id="MBB6504961.1"/>
    </source>
</evidence>
<dbReference type="InterPro" id="IPR008949">
    <property type="entry name" value="Isoprenoid_synthase_dom_sf"/>
</dbReference>
<organism evidence="1 2">
    <name type="scientific">Sphingomonas endophytica</name>
    <dbReference type="NCBI Taxonomy" id="869719"/>
    <lineage>
        <taxon>Bacteria</taxon>
        <taxon>Pseudomonadati</taxon>
        <taxon>Pseudomonadota</taxon>
        <taxon>Alphaproteobacteria</taxon>
        <taxon>Sphingomonadales</taxon>
        <taxon>Sphingomonadaceae</taxon>
        <taxon>Sphingomonas</taxon>
    </lineage>
</organism>
<keyword evidence="1" id="KW-0808">Transferase</keyword>
<dbReference type="Proteomes" id="UP000522313">
    <property type="component" value="Unassembled WGS sequence"/>
</dbReference>
<name>A0A7X0MNB3_9SPHN</name>
<reference evidence="1 2" key="1">
    <citation type="submission" date="2020-08" db="EMBL/GenBank/DDBJ databases">
        <title>The Agave Microbiome: Exploring the role of microbial communities in plant adaptations to desert environments.</title>
        <authorList>
            <person name="Partida-Martinez L.P."/>
        </authorList>
    </citation>
    <scope>NUCLEOTIDE SEQUENCE [LARGE SCALE GENOMIC DNA]</scope>
    <source>
        <strain evidence="1 2">AS3.13</strain>
    </source>
</reference>
<protein>
    <submittedName>
        <fullName evidence="1">Phytoene synthase</fullName>
        <ecNumber evidence="1">2.5.1.32</ecNumber>
    </submittedName>
</protein>
<reference evidence="1 2" key="2">
    <citation type="submission" date="2020-08" db="EMBL/GenBank/DDBJ databases">
        <authorList>
            <person name="Partida-Martinez L."/>
            <person name="Huntemann M."/>
            <person name="Clum A."/>
            <person name="Wang J."/>
            <person name="Palaniappan K."/>
            <person name="Ritter S."/>
            <person name="Chen I.-M."/>
            <person name="Stamatis D."/>
            <person name="Reddy T."/>
            <person name="O'Malley R."/>
            <person name="Daum C."/>
            <person name="Shapiro N."/>
            <person name="Ivanova N."/>
            <person name="Kyrpides N."/>
            <person name="Woyke T."/>
        </authorList>
    </citation>
    <scope>NUCLEOTIDE SEQUENCE [LARGE SCALE GENOMIC DNA]</scope>
    <source>
        <strain evidence="1 2">AS3.13</strain>
    </source>
</reference>
<dbReference type="SUPFAM" id="SSF48576">
    <property type="entry name" value="Terpenoid synthases"/>
    <property type="match status" value="1"/>
</dbReference>
<dbReference type="RefSeq" id="WP_184505503.1">
    <property type="nucleotide sequence ID" value="NZ_JACHBT010000009.1"/>
</dbReference>
<dbReference type="GO" id="GO:0016740">
    <property type="term" value="F:transferase activity"/>
    <property type="evidence" value="ECO:0007669"/>
    <property type="project" value="UniProtKB-KW"/>
</dbReference>
<dbReference type="InterPro" id="IPR002060">
    <property type="entry name" value="Squ/phyt_synthse"/>
</dbReference>
<dbReference type="EC" id="2.5.1.32" evidence="1"/>
<proteinExistence type="predicted"/>
<sequence length="223" mass="23970">MVNQQFTSSDADPERALALTYAASAHRPALAALWRLDDRLAGILRTTREPMIGQMRLTWWHGALSALDDSAPPAEPLLEELARVVVPRVAGRRLADLVEGWEALLEPTLDAAAMQAHATQRGSGLFAAMATVVGVDDPAIPAAGAGWALVDLATHLDARDKADRARALAQEAFAGTAAFHWPTPARAIGAIAQTARLDLRTDRRPHGHPARAARLLWLRVSGR</sequence>
<accession>A0A7X0MNB3</accession>
<dbReference type="AlphaFoldDB" id="A0A7X0MNB3"/>
<dbReference type="Pfam" id="PF00494">
    <property type="entry name" value="SQS_PSY"/>
    <property type="match status" value="1"/>
</dbReference>
<evidence type="ECO:0000313" key="2">
    <source>
        <dbReference type="Proteomes" id="UP000522313"/>
    </source>
</evidence>
<gene>
    <name evidence="1" type="ORF">F4693_001942</name>
</gene>